<evidence type="ECO:0000256" key="4">
    <source>
        <dbReference type="ARBA" id="ARBA00023014"/>
    </source>
</evidence>
<dbReference type="InterPro" id="IPR006963">
    <property type="entry name" value="Mopterin_OxRdtase_4Fe-4S_dom"/>
</dbReference>
<feature type="domain" description="4Fe-4S Mo/W bis-MGD-type" evidence="5">
    <location>
        <begin position="14"/>
        <end position="71"/>
    </location>
</feature>
<dbReference type="Pfam" id="PF00384">
    <property type="entry name" value="Molybdopterin"/>
    <property type="match status" value="1"/>
</dbReference>
<proteinExistence type="inferred from homology"/>
<gene>
    <name evidence="6" type="ORF">CIT31_29310</name>
</gene>
<keyword evidence="7" id="KW-1185">Reference proteome</keyword>
<organism evidence="6 7">
    <name type="scientific">Mesorhizobium wenxiniae</name>
    <dbReference type="NCBI Taxonomy" id="2014805"/>
    <lineage>
        <taxon>Bacteria</taxon>
        <taxon>Pseudomonadati</taxon>
        <taxon>Pseudomonadota</taxon>
        <taxon>Alphaproteobacteria</taxon>
        <taxon>Hyphomicrobiales</taxon>
        <taxon>Phyllobacteriaceae</taxon>
        <taxon>Mesorhizobium</taxon>
    </lineage>
</organism>
<dbReference type="Gene3D" id="3.40.50.740">
    <property type="match status" value="1"/>
</dbReference>
<evidence type="ECO:0000256" key="3">
    <source>
        <dbReference type="ARBA" id="ARBA00023004"/>
    </source>
</evidence>
<dbReference type="SUPFAM" id="SSF53706">
    <property type="entry name" value="Formate dehydrogenase/DMSO reductase, domains 1-3"/>
    <property type="match status" value="1"/>
</dbReference>
<protein>
    <recommendedName>
        <fullName evidence="5">4Fe-4S Mo/W bis-MGD-type domain-containing protein</fullName>
    </recommendedName>
</protein>
<evidence type="ECO:0000313" key="6">
    <source>
        <dbReference type="EMBL" id="PAP92084.1"/>
    </source>
</evidence>
<evidence type="ECO:0000256" key="1">
    <source>
        <dbReference type="ARBA" id="ARBA00010312"/>
    </source>
</evidence>
<dbReference type="Proteomes" id="UP000215931">
    <property type="component" value="Unassembled WGS sequence"/>
</dbReference>
<dbReference type="Pfam" id="PF01568">
    <property type="entry name" value="Molydop_binding"/>
    <property type="match status" value="1"/>
</dbReference>
<dbReference type="OrthoDB" id="9810782at2"/>
<dbReference type="PANTHER" id="PTHR43742:SF6">
    <property type="entry name" value="OXIDOREDUCTASE YYAE-RELATED"/>
    <property type="match status" value="1"/>
</dbReference>
<keyword evidence="2" id="KW-0479">Metal-binding</keyword>
<dbReference type="GO" id="GO:0051536">
    <property type="term" value="F:iron-sulfur cluster binding"/>
    <property type="evidence" value="ECO:0007669"/>
    <property type="project" value="UniProtKB-KW"/>
</dbReference>
<reference evidence="6 7" key="1">
    <citation type="submission" date="2017-08" db="EMBL/GenBank/DDBJ databases">
        <title>Mesorhizobium wenxinae sp. nov., a novel rhizobial species isolated from root nodules of chickpea (Cicer arietinum L.).</title>
        <authorList>
            <person name="Zhang J."/>
        </authorList>
    </citation>
    <scope>NUCLEOTIDE SEQUENCE [LARGE SCALE GENOMIC DNA]</scope>
    <source>
        <strain evidence="7">WYCCWR 10019</strain>
    </source>
</reference>
<dbReference type="InterPro" id="IPR009010">
    <property type="entry name" value="Asp_de-COase-like_dom_sf"/>
</dbReference>
<dbReference type="RefSeq" id="WP_095521408.1">
    <property type="nucleotide sequence ID" value="NZ_NPKH01000037.1"/>
</dbReference>
<dbReference type="Gene3D" id="2.20.25.90">
    <property type="entry name" value="ADC-like domains"/>
    <property type="match status" value="1"/>
</dbReference>
<dbReference type="PANTHER" id="PTHR43742">
    <property type="entry name" value="TRIMETHYLAMINE-N-OXIDE REDUCTASE"/>
    <property type="match status" value="1"/>
</dbReference>
<sequence>MIRMAKSNSSVSPEQVVNTVCAHNCGGRSRLACTVRDGVLVRVEPAPAPDDAYTGLCVRCLTLPQWVYSKERIKTPMRRVGPRGSGQFVPISWDEALDEIVDRFNALIDAHGSSSIAFVRSTSASPIASYTRLASLLGGGGTSNFYGGVDMAVHMGLNSTFGDKGMYGQHSNEWTDRLNSKLTIVWGHNPAETAMTAMRHLLNARDAGCQVVVIDPRYSATAMHANWWIAPRPGSDLALALGLLHVLIVEGLIDRPFLFDHSCAPFLVRTDSGKYFRSGDASTSEKPSAPQVWDLHSGRAVELNSTAAPALEGRFEVNGVSVATAFTLLTDSVAKYTPSHVAELTGLDASDIVDLARTYAKAGPAQIGLGYGVDRYKHSELFARAAAAIAIVTGNIGKPGAGVGVQSHYHGSHPARLGPGPALPKWASTKPVPMIEVGRRDLPVRAVFCQGDWINQRMGDMNTSLAYLKTLEFVVTVDHFFQTTTQWSDIVLPACTFLEDNSAARDALVFGNSIYLRPKVIDPVGEARTDFEIERDLARRFGLGEWFRESSEDVVRGQIDGARDPAFDNITYDQVVQAGGAIRLNVPTTPHVQYGNDGFTTKSGRAEFYIEELAELGEALPAFVADHEALLTHALAERYPMLLVQTHARQRAHSTFFNTAWTLEIWPEPILEMNPDDARQRGLANGEMAEAYNDRGHVVARVVCNPDFPPGMCNITEGWKQQQYADGNVQELTNSEINAGQTLIWGHANIPFFDTRVEIRPAALKRQGAEA</sequence>
<dbReference type="Pfam" id="PF04879">
    <property type="entry name" value="Molybdop_Fe4S4"/>
    <property type="match status" value="1"/>
</dbReference>
<dbReference type="InterPro" id="IPR006656">
    <property type="entry name" value="Mopterin_OxRdtase"/>
</dbReference>
<dbReference type="PROSITE" id="PS51669">
    <property type="entry name" value="4FE4S_MOW_BIS_MGD"/>
    <property type="match status" value="1"/>
</dbReference>
<dbReference type="InterPro" id="IPR006657">
    <property type="entry name" value="MoPterin_dinucl-bd_dom"/>
</dbReference>
<accession>A0A271K9B5</accession>
<dbReference type="GO" id="GO:0043546">
    <property type="term" value="F:molybdopterin cofactor binding"/>
    <property type="evidence" value="ECO:0007669"/>
    <property type="project" value="InterPro"/>
</dbReference>
<dbReference type="GO" id="GO:0016491">
    <property type="term" value="F:oxidoreductase activity"/>
    <property type="evidence" value="ECO:0007669"/>
    <property type="project" value="InterPro"/>
</dbReference>
<evidence type="ECO:0000256" key="2">
    <source>
        <dbReference type="ARBA" id="ARBA00022723"/>
    </source>
</evidence>
<dbReference type="Gene3D" id="3.40.50.12440">
    <property type="match status" value="2"/>
</dbReference>
<dbReference type="GO" id="GO:0046872">
    <property type="term" value="F:metal ion binding"/>
    <property type="evidence" value="ECO:0007669"/>
    <property type="project" value="UniProtKB-KW"/>
</dbReference>
<dbReference type="InterPro" id="IPR050612">
    <property type="entry name" value="Prok_Mopterin_Oxidored"/>
</dbReference>
<comment type="caution">
    <text evidence="6">The sequence shown here is derived from an EMBL/GenBank/DDBJ whole genome shotgun (WGS) entry which is preliminary data.</text>
</comment>
<evidence type="ECO:0000259" key="5">
    <source>
        <dbReference type="PROSITE" id="PS51669"/>
    </source>
</evidence>
<keyword evidence="4" id="KW-0411">Iron-sulfur</keyword>
<comment type="similarity">
    <text evidence="1">Belongs to the prokaryotic molybdopterin-containing oxidoreductase family.</text>
</comment>
<keyword evidence="3" id="KW-0408">Iron</keyword>
<dbReference type="AlphaFoldDB" id="A0A271K9B5"/>
<dbReference type="EMBL" id="NPKH01000037">
    <property type="protein sequence ID" value="PAP92084.1"/>
    <property type="molecule type" value="Genomic_DNA"/>
</dbReference>
<name>A0A271K9B5_9HYPH</name>
<dbReference type="SMART" id="SM00926">
    <property type="entry name" value="Molybdop_Fe4S4"/>
    <property type="match status" value="1"/>
</dbReference>
<dbReference type="Gene3D" id="3.40.228.10">
    <property type="entry name" value="Dimethylsulfoxide Reductase, domain 2"/>
    <property type="match status" value="1"/>
</dbReference>
<evidence type="ECO:0000313" key="7">
    <source>
        <dbReference type="Proteomes" id="UP000215931"/>
    </source>
</evidence>
<dbReference type="SUPFAM" id="SSF50692">
    <property type="entry name" value="ADC-like"/>
    <property type="match status" value="1"/>
</dbReference>